<dbReference type="EMBL" id="JAVFKY010000004">
    <property type="protein sequence ID" value="KAK5577271.1"/>
    <property type="molecule type" value="Genomic_DNA"/>
</dbReference>
<comment type="caution">
    <text evidence="2">The sequence shown here is derived from an EMBL/GenBank/DDBJ whole genome shotgun (WGS) entry which is preliminary data.</text>
</comment>
<evidence type="ECO:0000313" key="2">
    <source>
        <dbReference type="EMBL" id="KAK5577271.1"/>
    </source>
</evidence>
<evidence type="ECO:0000256" key="1">
    <source>
        <dbReference type="SAM" id="MobiDB-lite"/>
    </source>
</evidence>
<feature type="region of interest" description="Disordered" evidence="1">
    <location>
        <begin position="185"/>
        <end position="215"/>
    </location>
</feature>
<name>A0AAN7TWT8_9MYCE</name>
<reference evidence="2 3" key="1">
    <citation type="submission" date="2023-11" db="EMBL/GenBank/DDBJ databases">
        <title>Dfirmibasis_genome.</title>
        <authorList>
            <person name="Edelbroek B."/>
            <person name="Kjellin J."/>
            <person name="Jerlstrom-Hultqvist J."/>
            <person name="Soderbom F."/>
        </authorList>
    </citation>
    <scope>NUCLEOTIDE SEQUENCE [LARGE SCALE GENOMIC DNA]</scope>
    <source>
        <strain evidence="2 3">TNS-C-14</strain>
    </source>
</reference>
<evidence type="ECO:0000313" key="3">
    <source>
        <dbReference type="Proteomes" id="UP001344447"/>
    </source>
</evidence>
<gene>
    <name evidence="2" type="ORF">RB653_002212</name>
</gene>
<keyword evidence="3" id="KW-1185">Reference proteome</keyword>
<feature type="region of interest" description="Disordered" evidence="1">
    <location>
        <begin position="98"/>
        <end position="121"/>
    </location>
</feature>
<proteinExistence type="predicted"/>
<feature type="compositionally biased region" description="Acidic residues" evidence="1">
    <location>
        <begin position="185"/>
        <end position="212"/>
    </location>
</feature>
<dbReference type="AlphaFoldDB" id="A0AAN7TWT8"/>
<organism evidence="2 3">
    <name type="scientific">Dictyostelium firmibasis</name>
    <dbReference type="NCBI Taxonomy" id="79012"/>
    <lineage>
        <taxon>Eukaryota</taxon>
        <taxon>Amoebozoa</taxon>
        <taxon>Evosea</taxon>
        <taxon>Eumycetozoa</taxon>
        <taxon>Dictyostelia</taxon>
        <taxon>Dictyosteliales</taxon>
        <taxon>Dictyosteliaceae</taxon>
        <taxon>Dictyostelium</taxon>
    </lineage>
</organism>
<dbReference type="Proteomes" id="UP001344447">
    <property type="component" value="Unassembled WGS sequence"/>
</dbReference>
<sequence length="231" mass="27047">MGTVLKQYSEEDLIQLTETDLIKLLENENKLYINIGSNLHDKGEKILKHIDLINSIIKEKKSNNNNYNSNNINYSKQNFNSSNTYYYNKNMENNVLNSMGGLHLNDRSGNNNNNNNNNNKNQHHHIKQLSVEESSQILQSNIIDSKISSLDKKFNEFGVDSPRRIRRRNIENGDPNILEDEELNDNEEHDYVNPDDIDDEVDSIDPFDDEPYDQGFNYKLHDEFHYYDDDT</sequence>
<protein>
    <submittedName>
        <fullName evidence="2">Uncharacterized protein</fullName>
    </submittedName>
</protein>
<feature type="compositionally biased region" description="Low complexity" evidence="1">
    <location>
        <begin position="110"/>
        <end position="120"/>
    </location>
</feature>
<accession>A0AAN7TWT8</accession>